<dbReference type="Pfam" id="PF00069">
    <property type="entry name" value="Pkinase"/>
    <property type="match status" value="1"/>
</dbReference>
<dbReference type="PROSITE" id="PS00108">
    <property type="entry name" value="PROTEIN_KINASE_ST"/>
    <property type="match status" value="1"/>
</dbReference>
<evidence type="ECO:0000256" key="1">
    <source>
        <dbReference type="ARBA" id="ARBA00022741"/>
    </source>
</evidence>
<dbReference type="CDD" id="cd14014">
    <property type="entry name" value="STKc_PknB_like"/>
    <property type="match status" value="1"/>
</dbReference>
<feature type="domain" description="Protein kinase" evidence="3">
    <location>
        <begin position="37"/>
        <end position="306"/>
    </location>
</feature>
<dbReference type="InterPro" id="IPR051681">
    <property type="entry name" value="Ser/Thr_Kinases-Pseudokinases"/>
</dbReference>
<dbReference type="EMBL" id="JARJCM010000203">
    <property type="protein sequence ID" value="KAJ7022774.1"/>
    <property type="molecule type" value="Genomic_DNA"/>
</dbReference>
<keyword evidence="1" id="KW-0547">Nucleotide-binding</keyword>
<evidence type="ECO:0000313" key="5">
    <source>
        <dbReference type="Proteomes" id="UP001218188"/>
    </source>
</evidence>
<evidence type="ECO:0000259" key="3">
    <source>
        <dbReference type="PROSITE" id="PS50011"/>
    </source>
</evidence>
<dbReference type="InterPro" id="IPR000719">
    <property type="entry name" value="Prot_kinase_dom"/>
</dbReference>
<dbReference type="Proteomes" id="UP001218188">
    <property type="component" value="Unassembled WGS sequence"/>
</dbReference>
<sequence>MYRCCDHFSPCNRSIYLAFERIQNKAQALEVRGRLIQDDRYPFARGANSHIYKGRIILPEGSECRVALKMIFSNHNGESNEARLKREAEIWAQLNHKNVVPFLGMAHGIGGPVLVSPLYELGHIGMFLSKRPEANRSDIVLGVAAGLEYLHAHEVVHGDLKLQNVLVDDSGTPFICDFGISKIINRHGFTTVGVGTLPYMAPELLIPFDLGVLKEQPSTTTATDVYSFGLLALEILTSEAPKRGPVRVFMSAKDIGPDLSPKRVDYGLHSVITDEIWSILESCWAFEPQCRPAISEVRVQLTLAFV</sequence>
<dbReference type="SUPFAM" id="SSF56112">
    <property type="entry name" value="Protein kinase-like (PK-like)"/>
    <property type="match status" value="1"/>
</dbReference>
<dbReference type="GO" id="GO:0004674">
    <property type="term" value="F:protein serine/threonine kinase activity"/>
    <property type="evidence" value="ECO:0007669"/>
    <property type="project" value="TreeGrafter"/>
</dbReference>
<keyword evidence="2" id="KW-0067">ATP-binding</keyword>
<dbReference type="InterPro" id="IPR011009">
    <property type="entry name" value="Kinase-like_dom_sf"/>
</dbReference>
<organism evidence="4 5">
    <name type="scientific">Mycena alexandri</name>
    <dbReference type="NCBI Taxonomy" id="1745969"/>
    <lineage>
        <taxon>Eukaryota</taxon>
        <taxon>Fungi</taxon>
        <taxon>Dikarya</taxon>
        <taxon>Basidiomycota</taxon>
        <taxon>Agaricomycotina</taxon>
        <taxon>Agaricomycetes</taxon>
        <taxon>Agaricomycetidae</taxon>
        <taxon>Agaricales</taxon>
        <taxon>Marasmiineae</taxon>
        <taxon>Mycenaceae</taxon>
        <taxon>Mycena</taxon>
    </lineage>
</organism>
<dbReference type="PROSITE" id="PS50011">
    <property type="entry name" value="PROTEIN_KINASE_DOM"/>
    <property type="match status" value="1"/>
</dbReference>
<dbReference type="InterPro" id="IPR008271">
    <property type="entry name" value="Ser/Thr_kinase_AS"/>
</dbReference>
<accession>A0AAD6S7Q8</accession>
<reference evidence="4" key="1">
    <citation type="submission" date="2023-03" db="EMBL/GenBank/DDBJ databases">
        <title>Massive genome expansion in bonnet fungi (Mycena s.s.) driven by repeated elements and novel gene families across ecological guilds.</title>
        <authorList>
            <consortium name="Lawrence Berkeley National Laboratory"/>
            <person name="Harder C.B."/>
            <person name="Miyauchi S."/>
            <person name="Viragh M."/>
            <person name="Kuo A."/>
            <person name="Thoen E."/>
            <person name="Andreopoulos B."/>
            <person name="Lu D."/>
            <person name="Skrede I."/>
            <person name="Drula E."/>
            <person name="Henrissat B."/>
            <person name="Morin E."/>
            <person name="Kohler A."/>
            <person name="Barry K."/>
            <person name="LaButti K."/>
            <person name="Morin E."/>
            <person name="Salamov A."/>
            <person name="Lipzen A."/>
            <person name="Mereny Z."/>
            <person name="Hegedus B."/>
            <person name="Baldrian P."/>
            <person name="Stursova M."/>
            <person name="Weitz H."/>
            <person name="Taylor A."/>
            <person name="Grigoriev I.V."/>
            <person name="Nagy L.G."/>
            <person name="Martin F."/>
            <person name="Kauserud H."/>
        </authorList>
    </citation>
    <scope>NUCLEOTIDE SEQUENCE</scope>
    <source>
        <strain evidence="4">CBHHK200</strain>
    </source>
</reference>
<dbReference type="GO" id="GO:0005524">
    <property type="term" value="F:ATP binding"/>
    <property type="evidence" value="ECO:0007669"/>
    <property type="project" value="UniProtKB-KW"/>
</dbReference>
<comment type="caution">
    <text evidence="4">The sequence shown here is derived from an EMBL/GenBank/DDBJ whole genome shotgun (WGS) entry which is preliminary data.</text>
</comment>
<dbReference type="Gene3D" id="1.10.510.10">
    <property type="entry name" value="Transferase(Phosphotransferase) domain 1"/>
    <property type="match status" value="1"/>
</dbReference>
<keyword evidence="4" id="KW-0418">Kinase</keyword>
<name>A0AAD6S7Q8_9AGAR</name>
<keyword evidence="5" id="KW-1185">Reference proteome</keyword>
<dbReference type="AlphaFoldDB" id="A0AAD6S7Q8"/>
<proteinExistence type="predicted"/>
<dbReference type="PANTHER" id="PTHR44329">
    <property type="entry name" value="SERINE/THREONINE-PROTEIN KINASE TNNI3K-RELATED"/>
    <property type="match status" value="1"/>
</dbReference>
<dbReference type="SMART" id="SM00220">
    <property type="entry name" value="S_TKc"/>
    <property type="match status" value="1"/>
</dbReference>
<dbReference type="PANTHER" id="PTHR44329:SF298">
    <property type="entry name" value="MIXED LINEAGE KINASE DOMAIN-LIKE PROTEIN"/>
    <property type="match status" value="1"/>
</dbReference>
<evidence type="ECO:0000313" key="4">
    <source>
        <dbReference type="EMBL" id="KAJ7022774.1"/>
    </source>
</evidence>
<evidence type="ECO:0000256" key="2">
    <source>
        <dbReference type="ARBA" id="ARBA00022840"/>
    </source>
</evidence>
<keyword evidence="4" id="KW-0808">Transferase</keyword>
<gene>
    <name evidence="4" type="ORF">C8F04DRAFT_231387</name>
</gene>
<protein>
    <submittedName>
        <fullName evidence="4">TKL/TKL-ccin protein kinase</fullName>
    </submittedName>
</protein>